<protein>
    <submittedName>
        <fullName evidence="1">Uncharacterized protein</fullName>
    </submittedName>
</protein>
<dbReference type="Proteomes" id="UP001186974">
    <property type="component" value="Unassembled WGS sequence"/>
</dbReference>
<organism evidence="1 2">
    <name type="scientific">Coniosporium uncinatum</name>
    <dbReference type="NCBI Taxonomy" id="93489"/>
    <lineage>
        <taxon>Eukaryota</taxon>
        <taxon>Fungi</taxon>
        <taxon>Dikarya</taxon>
        <taxon>Ascomycota</taxon>
        <taxon>Pezizomycotina</taxon>
        <taxon>Dothideomycetes</taxon>
        <taxon>Dothideomycetes incertae sedis</taxon>
        <taxon>Coniosporium</taxon>
    </lineage>
</organism>
<evidence type="ECO:0000313" key="2">
    <source>
        <dbReference type="Proteomes" id="UP001186974"/>
    </source>
</evidence>
<comment type="caution">
    <text evidence="1">The sequence shown here is derived from an EMBL/GenBank/DDBJ whole genome shotgun (WGS) entry which is preliminary data.</text>
</comment>
<accession>A0ACC3D7C5</accession>
<keyword evidence="2" id="KW-1185">Reference proteome</keyword>
<proteinExistence type="predicted"/>
<gene>
    <name evidence="1" type="ORF">LTS18_003206</name>
</gene>
<sequence length="255" mass="29291">MVAKTWLEEAQAEICPEDIPFLKHESVKALTPPSFGKPFGFFSGGSAMAAFARLLKELREKEADAQEQEDIERAKRDSLDNGSAVTAAILSGVEGQLHLDDDDPRVFEQYLGYMFFNTNNLSEHLMEFDHEHEDKANDLIALWGFGDRYGLKSLQNFVSRTLIEYRDRYEITQNHLQAIYNTTLPKTPLHRIAAFEVGFQPRKNIAQWTDFQYLQGHEGFAEEMFDAGRAHVDESEEEMPEWYRELCLIKAANMS</sequence>
<evidence type="ECO:0000313" key="1">
    <source>
        <dbReference type="EMBL" id="KAK3062868.1"/>
    </source>
</evidence>
<reference evidence="1" key="1">
    <citation type="submission" date="2024-09" db="EMBL/GenBank/DDBJ databases">
        <title>Black Yeasts Isolated from many extreme environments.</title>
        <authorList>
            <person name="Coleine C."/>
            <person name="Stajich J.E."/>
            <person name="Selbmann L."/>
        </authorList>
    </citation>
    <scope>NUCLEOTIDE SEQUENCE</scope>
    <source>
        <strain evidence="1">CCFEE 5737</strain>
    </source>
</reference>
<name>A0ACC3D7C5_9PEZI</name>
<dbReference type="EMBL" id="JAWDJW010007092">
    <property type="protein sequence ID" value="KAK3062868.1"/>
    <property type="molecule type" value="Genomic_DNA"/>
</dbReference>